<feature type="signal peptide" evidence="1">
    <location>
        <begin position="1"/>
        <end position="30"/>
    </location>
</feature>
<dbReference type="Proteomes" id="UP000286746">
    <property type="component" value="Unassembled WGS sequence"/>
</dbReference>
<keyword evidence="1" id="KW-0732">Signal</keyword>
<dbReference type="GO" id="GO:0015066">
    <property type="term" value="F:alpha-amylase inhibitor activity"/>
    <property type="evidence" value="ECO:0007669"/>
    <property type="project" value="InterPro"/>
</dbReference>
<sequence>MKKIKAATTAATLAVIAVGMPMAVAAPASAASSAVAKCVTATWYPSKNAVNIYNGCANTIKVQVDERWWWDSDCITIKPKKSHYYKGTGTLRSIKYC</sequence>
<name>A0A401WCK8_STREY</name>
<gene>
    <name evidence="2" type="ORF">GKJPGBOP_06820</name>
</gene>
<dbReference type="RefSeq" id="WP_125057268.1">
    <property type="nucleotide sequence ID" value="NZ_BHZD01000001.1"/>
</dbReference>
<evidence type="ECO:0008006" key="4">
    <source>
        <dbReference type="Google" id="ProtNLM"/>
    </source>
</evidence>
<dbReference type="EMBL" id="BHZD01000001">
    <property type="protein sequence ID" value="GCD47063.1"/>
    <property type="molecule type" value="Genomic_DNA"/>
</dbReference>
<accession>A0A401WCK8</accession>
<evidence type="ECO:0000313" key="3">
    <source>
        <dbReference type="Proteomes" id="UP000286746"/>
    </source>
</evidence>
<dbReference type="InterPro" id="IPR036379">
    <property type="entry name" value="A-amylase_inhib_sf"/>
</dbReference>
<comment type="caution">
    <text evidence="2">The sequence shown here is derived from an EMBL/GenBank/DDBJ whole genome shotgun (WGS) entry which is preliminary data.</text>
</comment>
<reference evidence="2 3" key="1">
    <citation type="submission" date="2018-11" db="EMBL/GenBank/DDBJ databases">
        <title>Whole genome sequence of Streptomyces paromomycinus NBRC 15454(T).</title>
        <authorList>
            <person name="Komaki H."/>
            <person name="Tamura T."/>
        </authorList>
    </citation>
    <scope>NUCLEOTIDE SEQUENCE [LARGE SCALE GENOMIC DNA]</scope>
    <source>
        <strain evidence="2 3">NBRC 15454</strain>
    </source>
</reference>
<proteinExistence type="predicted"/>
<keyword evidence="3" id="KW-1185">Reference proteome</keyword>
<protein>
    <recommendedName>
        <fullName evidence="4">Alpha-amlyase</fullName>
    </recommendedName>
</protein>
<organism evidence="2 3">
    <name type="scientific">Streptomyces paromomycinus</name>
    <name type="common">Streptomyces rimosus subsp. paromomycinus</name>
    <dbReference type="NCBI Taxonomy" id="92743"/>
    <lineage>
        <taxon>Bacteria</taxon>
        <taxon>Bacillati</taxon>
        <taxon>Actinomycetota</taxon>
        <taxon>Actinomycetes</taxon>
        <taxon>Kitasatosporales</taxon>
        <taxon>Streptomycetaceae</taxon>
        <taxon>Streptomyces</taxon>
    </lineage>
</organism>
<evidence type="ECO:0000256" key="1">
    <source>
        <dbReference type="SAM" id="SignalP"/>
    </source>
</evidence>
<dbReference type="AlphaFoldDB" id="A0A401WCK8"/>
<feature type="chain" id="PRO_5019492474" description="Alpha-amlyase" evidence="1">
    <location>
        <begin position="31"/>
        <end position="97"/>
    </location>
</feature>
<dbReference type="Gene3D" id="2.60.40.20">
    <property type="entry name" value="Alpha-amylase inhibitor"/>
    <property type="match status" value="1"/>
</dbReference>
<evidence type="ECO:0000313" key="2">
    <source>
        <dbReference type="EMBL" id="GCD47063.1"/>
    </source>
</evidence>